<proteinExistence type="predicted"/>
<gene>
    <name evidence="1" type="ORF">LCGC14_2143670</name>
</gene>
<dbReference type="AlphaFoldDB" id="A0A0F9EJW2"/>
<comment type="caution">
    <text evidence="1">The sequence shown here is derived from an EMBL/GenBank/DDBJ whole genome shotgun (WGS) entry which is preliminary data.</text>
</comment>
<evidence type="ECO:0000313" key="1">
    <source>
        <dbReference type="EMBL" id="KKL66571.1"/>
    </source>
</evidence>
<organism evidence="1">
    <name type="scientific">marine sediment metagenome</name>
    <dbReference type="NCBI Taxonomy" id="412755"/>
    <lineage>
        <taxon>unclassified sequences</taxon>
        <taxon>metagenomes</taxon>
        <taxon>ecological metagenomes</taxon>
    </lineage>
</organism>
<dbReference type="EMBL" id="LAZR01027159">
    <property type="protein sequence ID" value="KKL66571.1"/>
    <property type="molecule type" value="Genomic_DNA"/>
</dbReference>
<name>A0A0F9EJW2_9ZZZZ</name>
<accession>A0A0F9EJW2</accession>
<reference evidence="1" key="1">
    <citation type="journal article" date="2015" name="Nature">
        <title>Complex archaea that bridge the gap between prokaryotes and eukaryotes.</title>
        <authorList>
            <person name="Spang A."/>
            <person name="Saw J.H."/>
            <person name="Jorgensen S.L."/>
            <person name="Zaremba-Niedzwiedzka K."/>
            <person name="Martijn J."/>
            <person name="Lind A.E."/>
            <person name="van Eijk R."/>
            <person name="Schleper C."/>
            <person name="Guy L."/>
            <person name="Ettema T.J."/>
        </authorList>
    </citation>
    <scope>NUCLEOTIDE SEQUENCE</scope>
</reference>
<protein>
    <submittedName>
        <fullName evidence="1">Uncharacterized protein</fullName>
    </submittedName>
</protein>
<sequence length="129" mass="14928">LFYAQTKQGKATKRRYAQSNKGKIANKRYAQSEKNKAVHNRYEQSDKGKIAIATRSAVRYAICIGQLPRPDTLQCHYCPTQAEEYHHHKGYSFKHRLNVIPVCTKCHHFHNHSNLVMKQVSNFANPIFS</sequence>
<feature type="non-terminal residue" evidence="1">
    <location>
        <position position="1"/>
    </location>
</feature>